<keyword evidence="2" id="KW-1185">Reference proteome</keyword>
<protein>
    <recommendedName>
        <fullName evidence="3">DUF3565 domain-containing protein</fullName>
    </recommendedName>
</protein>
<accession>A0ABW2ZRD6</accession>
<gene>
    <name evidence="1" type="ORF">ACFQZV_07305</name>
</gene>
<evidence type="ECO:0008006" key="3">
    <source>
        <dbReference type="Google" id="ProtNLM"/>
    </source>
</evidence>
<dbReference type="RefSeq" id="WP_378750220.1">
    <property type="nucleotide sequence ID" value="NZ_JBHSSV010000002.1"/>
</dbReference>
<reference evidence="2" key="1">
    <citation type="journal article" date="2019" name="Int. J. Syst. Evol. Microbiol.">
        <title>The Global Catalogue of Microorganisms (GCM) 10K type strain sequencing project: providing services to taxonomists for standard genome sequencing and annotation.</title>
        <authorList>
            <consortium name="The Broad Institute Genomics Platform"/>
            <consortium name="The Broad Institute Genome Sequencing Center for Infectious Disease"/>
            <person name="Wu L."/>
            <person name="Ma J."/>
        </authorList>
    </citation>
    <scope>NUCLEOTIDE SEQUENCE [LARGE SCALE GENOMIC DNA]</scope>
    <source>
        <strain evidence="2">CCUG 50754</strain>
    </source>
</reference>
<organism evidence="1 2">
    <name type="scientific">Microbacterium koreense</name>
    <dbReference type="NCBI Taxonomy" id="323761"/>
    <lineage>
        <taxon>Bacteria</taxon>
        <taxon>Bacillati</taxon>
        <taxon>Actinomycetota</taxon>
        <taxon>Actinomycetes</taxon>
        <taxon>Micrococcales</taxon>
        <taxon>Microbacteriaceae</taxon>
        <taxon>Microbacterium</taxon>
    </lineage>
</organism>
<name>A0ABW2ZRD6_9MICO</name>
<sequence>MPNVPFVVKVICKGTAQQAHPKRRLARYQWAEDEGVWVRVDQHGSEGDWFPYVTAPGLKAAPRTTLICPTCEQQHVYDHDTLQAMLRQGAGDGALVL</sequence>
<evidence type="ECO:0000313" key="2">
    <source>
        <dbReference type="Proteomes" id="UP001597042"/>
    </source>
</evidence>
<comment type="caution">
    <text evidence="1">The sequence shown here is derived from an EMBL/GenBank/DDBJ whole genome shotgun (WGS) entry which is preliminary data.</text>
</comment>
<dbReference type="Proteomes" id="UP001597042">
    <property type="component" value="Unassembled WGS sequence"/>
</dbReference>
<evidence type="ECO:0000313" key="1">
    <source>
        <dbReference type="EMBL" id="MFD0781106.1"/>
    </source>
</evidence>
<dbReference type="EMBL" id="JBHTIM010000001">
    <property type="protein sequence ID" value="MFD0781106.1"/>
    <property type="molecule type" value="Genomic_DNA"/>
</dbReference>
<proteinExistence type="predicted"/>